<feature type="region of interest" description="Disordered" evidence="1">
    <location>
        <begin position="182"/>
        <end position="210"/>
    </location>
</feature>
<protein>
    <recommendedName>
        <fullName evidence="2">Macro domain-containing protein</fullName>
    </recommendedName>
</protein>
<dbReference type="InterPro" id="IPR043472">
    <property type="entry name" value="Macro_dom-like"/>
</dbReference>
<reference evidence="3 4" key="1">
    <citation type="submission" date="2024-02" db="EMBL/GenBank/DDBJ databases">
        <title>Chromosome-scale genome assembly of the rough periwinkle Littorina saxatilis.</title>
        <authorList>
            <person name="De Jode A."/>
            <person name="Faria R."/>
            <person name="Formenti G."/>
            <person name="Sims Y."/>
            <person name="Smith T.P."/>
            <person name="Tracey A."/>
            <person name="Wood J.M.D."/>
            <person name="Zagrodzka Z.B."/>
            <person name="Johannesson K."/>
            <person name="Butlin R.K."/>
            <person name="Leder E.H."/>
        </authorList>
    </citation>
    <scope>NUCLEOTIDE SEQUENCE [LARGE SCALE GENOMIC DNA]</scope>
    <source>
        <strain evidence="3">Snail1</strain>
        <tissue evidence="3">Muscle</tissue>
    </source>
</reference>
<name>A0AAN9G1M3_9CAEN</name>
<dbReference type="EMBL" id="JBAMIC010000022">
    <property type="protein sequence ID" value="KAK7091609.1"/>
    <property type="molecule type" value="Genomic_DNA"/>
</dbReference>
<evidence type="ECO:0000256" key="1">
    <source>
        <dbReference type="SAM" id="MobiDB-lite"/>
    </source>
</evidence>
<dbReference type="SUPFAM" id="SSF52949">
    <property type="entry name" value="Macro domain-like"/>
    <property type="match status" value="1"/>
</dbReference>
<evidence type="ECO:0000313" key="4">
    <source>
        <dbReference type="Proteomes" id="UP001374579"/>
    </source>
</evidence>
<feature type="compositionally biased region" description="Polar residues" evidence="1">
    <location>
        <begin position="106"/>
        <end position="119"/>
    </location>
</feature>
<dbReference type="Gene3D" id="3.40.220.10">
    <property type="entry name" value="Leucine Aminopeptidase, subunit E, domain 1"/>
    <property type="match status" value="1"/>
</dbReference>
<dbReference type="AlphaFoldDB" id="A0AAN9G1M3"/>
<dbReference type="PROSITE" id="PS51154">
    <property type="entry name" value="MACRO"/>
    <property type="match status" value="1"/>
</dbReference>
<dbReference type="InterPro" id="IPR002589">
    <property type="entry name" value="Macro_dom"/>
</dbReference>
<feature type="region of interest" description="Disordered" evidence="1">
    <location>
        <begin position="84"/>
        <end position="120"/>
    </location>
</feature>
<keyword evidence="4" id="KW-1185">Reference proteome</keyword>
<accession>A0AAN9G1M3</accession>
<evidence type="ECO:0000313" key="3">
    <source>
        <dbReference type="EMBL" id="KAK7091609.1"/>
    </source>
</evidence>
<organism evidence="3 4">
    <name type="scientific">Littorina saxatilis</name>
    <dbReference type="NCBI Taxonomy" id="31220"/>
    <lineage>
        <taxon>Eukaryota</taxon>
        <taxon>Metazoa</taxon>
        <taxon>Spiralia</taxon>
        <taxon>Lophotrochozoa</taxon>
        <taxon>Mollusca</taxon>
        <taxon>Gastropoda</taxon>
        <taxon>Caenogastropoda</taxon>
        <taxon>Littorinimorpha</taxon>
        <taxon>Littorinoidea</taxon>
        <taxon>Littorinidae</taxon>
        <taxon>Littorina</taxon>
    </lineage>
</organism>
<evidence type="ECO:0000259" key="2">
    <source>
        <dbReference type="PROSITE" id="PS51154"/>
    </source>
</evidence>
<proteinExistence type="predicted"/>
<comment type="caution">
    <text evidence="3">The sequence shown here is derived from an EMBL/GenBank/DDBJ whole genome shotgun (WGS) entry which is preliminary data.</text>
</comment>
<feature type="domain" description="Macro" evidence="2">
    <location>
        <begin position="1"/>
        <end position="84"/>
    </location>
</feature>
<dbReference type="Proteomes" id="UP001374579">
    <property type="component" value="Unassembled WGS sequence"/>
</dbReference>
<sequence>MKHMYYRLLKAVDKEGEKSLALPLLGSGQAGASHDDAIDILTEALATFRPSRTPQSRGNLRKIILYIRQKEIFDKMISKLSKQHSIEEVKASDSGTRSKKHPNTREGLSTKSSSCNGSQDWEESNLPFILCNLILNKDMEDDDSFYSDASSCNGSQDSEESTLPLIQRNLILNKDMEVDDSFYDADDEEDDDEDDDKEEEERVDEEEEEEKCAVCLEEVTNPKKLLKVVMVVVVV</sequence>
<gene>
    <name evidence="3" type="ORF">V1264_009269</name>
</gene>